<dbReference type="GO" id="GO:0046872">
    <property type="term" value="F:metal ion binding"/>
    <property type="evidence" value="ECO:0007669"/>
    <property type="project" value="UniProtKB-KW"/>
</dbReference>
<keyword evidence="2" id="KW-0846">Cobalamin</keyword>
<keyword evidence="5" id="KW-0170">Cobalt</keyword>
<dbReference type="PATRIC" id="fig|1631356.3.peg.2572"/>
<keyword evidence="3" id="KW-0479">Metal-binding</keyword>
<gene>
    <name evidence="7" type="ORF">VV01_13095</name>
</gene>
<dbReference type="GO" id="GO:0031419">
    <property type="term" value="F:cobalamin binding"/>
    <property type="evidence" value="ECO:0007669"/>
    <property type="project" value="UniProtKB-KW"/>
</dbReference>
<dbReference type="PROSITE" id="PS51332">
    <property type="entry name" value="B12_BINDING"/>
    <property type="match status" value="1"/>
</dbReference>
<dbReference type="AlphaFoldDB" id="A0A0L6CJA7"/>
<evidence type="ECO:0000256" key="1">
    <source>
        <dbReference type="ARBA" id="ARBA00001922"/>
    </source>
</evidence>
<evidence type="ECO:0000256" key="2">
    <source>
        <dbReference type="ARBA" id="ARBA00022628"/>
    </source>
</evidence>
<dbReference type="InterPro" id="IPR006159">
    <property type="entry name" value="Acid_CoA_mut_C"/>
</dbReference>
<evidence type="ECO:0000256" key="5">
    <source>
        <dbReference type="ARBA" id="ARBA00023285"/>
    </source>
</evidence>
<dbReference type="SUPFAM" id="SSF52242">
    <property type="entry name" value="Cobalamin (vitamin B12)-binding domain"/>
    <property type="match status" value="1"/>
</dbReference>
<dbReference type="CDD" id="cd02071">
    <property type="entry name" value="MM_CoA_mut_B12_BD"/>
    <property type="match status" value="1"/>
</dbReference>
<dbReference type="InterPro" id="IPR036724">
    <property type="entry name" value="Cobalamin-bd_sf"/>
</dbReference>
<dbReference type="Gene3D" id="3.40.50.280">
    <property type="entry name" value="Cobalamin-binding domain"/>
    <property type="match status" value="1"/>
</dbReference>
<dbReference type="NCBIfam" id="TIGR00640">
    <property type="entry name" value="acid_CoA_mut_C"/>
    <property type="match status" value="1"/>
</dbReference>
<evidence type="ECO:0000313" key="7">
    <source>
        <dbReference type="EMBL" id="KNX37881.1"/>
    </source>
</evidence>
<organism evidence="7 8">
    <name type="scientific">Luteipulveratus halotolerans</name>
    <dbReference type="NCBI Taxonomy" id="1631356"/>
    <lineage>
        <taxon>Bacteria</taxon>
        <taxon>Bacillati</taxon>
        <taxon>Actinomycetota</taxon>
        <taxon>Actinomycetes</taxon>
        <taxon>Micrococcales</taxon>
        <taxon>Dermacoccaceae</taxon>
        <taxon>Luteipulveratus</taxon>
    </lineage>
</organism>
<name>A0A0L6CJA7_9MICO</name>
<feature type="domain" description="B12-binding" evidence="6">
    <location>
        <begin position="5"/>
        <end position="133"/>
    </location>
</feature>
<protein>
    <submittedName>
        <fullName evidence="7">Methylmalonyl-CoA mutase</fullName>
    </submittedName>
</protein>
<dbReference type="STRING" id="1631356.VV01_13095"/>
<evidence type="ECO:0000256" key="3">
    <source>
        <dbReference type="ARBA" id="ARBA00022723"/>
    </source>
</evidence>
<dbReference type="RefSeq" id="WP_050670275.1">
    <property type="nucleotide sequence ID" value="NZ_LAIR01000002.1"/>
</dbReference>
<keyword evidence="8" id="KW-1185">Reference proteome</keyword>
<dbReference type="OrthoDB" id="9788468at2"/>
<keyword evidence="4" id="KW-0413">Isomerase</keyword>
<dbReference type="PANTHER" id="PTHR48101">
    <property type="entry name" value="METHYLMALONYL-COA MUTASE, MITOCHONDRIAL-RELATED"/>
    <property type="match status" value="1"/>
</dbReference>
<evidence type="ECO:0000259" key="6">
    <source>
        <dbReference type="PROSITE" id="PS51332"/>
    </source>
</evidence>
<dbReference type="GO" id="GO:0016853">
    <property type="term" value="F:isomerase activity"/>
    <property type="evidence" value="ECO:0007669"/>
    <property type="project" value="UniProtKB-KW"/>
</dbReference>
<dbReference type="EMBL" id="LAIR01000002">
    <property type="protein sequence ID" value="KNX37881.1"/>
    <property type="molecule type" value="Genomic_DNA"/>
</dbReference>
<comment type="cofactor">
    <cofactor evidence="1">
        <name>adenosylcob(III)alamin</name>
        <dbReference type="ChEBI" id="CHEBI:18408"/>
    </cofactor>
</comment>
<evidence type="ECO:0000256" key="4">
    <source>
        <dbReference type="ARBA" id="ARBA00023235"/>
    </source>
</evidence>
<sequence>MSAAPLRIVVAKPGLDGHDRGAKVVARALRDAGMEVIYTGLHQTPEQIVEAAIQEDADAVGLSVLSGAHMTQFAKVTELLRERDAADIVVFGGGIIPEEDLPELSRMGVATVFTPGATTTEIVDWVRSNVGADTADA</sequence>
<dbReference type="PANTHER" id="PTHR48101:SF3">
    <property type="entry name" value="COENZYME B12-DEPENDENT MUTASE"/>
    <property type="match status" value="1"/>
</dbReference>
<dbReference type="Proteomes" id="UP000037397">
    <property type="component" value="Unassembled WGS sequence"/>
</dbReference>
<dbReference type="Pfam" id="PF02310">
    <property type="entry name" value="B12-binding"/>
    <property type="match status" value="1"/>
</dbReference>
<dbReference type="InterPro" id="IPR006158">
    <property type="entry name" value="Cobalamin-bd"/>
</dbReference>
<reference evidence="8" key="1">
    <citation type="submission" date="2015-03" db="EMBL/GenBank/DDBJ databases">
        <title>Luteipulveratus halotolerans sp. nov., a novel actinobacterium (Dermacoccaceae) from Sarawak, Malaysia.</title>
        <authorList>
            <person name="Juboi H."/>
            <person name="Basik A."/>
            <person name="Shamsul S.S."/>
            <person name="Arnold P."/>
            <person name="Schmitt E.K."/>
            <person name="Sanglier J.-J."/>
            <person name="Yeo T."/>
        </authorList>
    </citation>
    <scope>NUCLEOTIDE SEQUENCE [LARGE SCALE GENOMIC DNA]</scope>
    <source>
        <strain evidence="8">C296001</strain>
    </source>
</reference>
<accession>A0A0L6CJA7</accession>
<evidence type="ECO:0000313" key="8">
    <source>
        <dbReference type="Proteomes" id="UP000037397"/>
    </source>
</evidence>
<comment type="caution">
    <text evidence="7">The sequence shown here is derived from an EMBL/GenBank/DDBJ whole genome shotgun (WGS) entry which is preliminary data.</text>
</comment>
<proteinExistence type="predicted"/>